<reference evidence="1 2" key="1">
    <citation type="journal article" date="2005" name="PLoS Biol.">
        <title>The genomes of Oryza sativa: a history of duplications.</title>
        <authorList>
            <person name="Yu J."/>
            <person name="Wang J."/>
            <person name="Lin W."/>
            <person name="Li S."/>
            <person name="Li H."/>
            <person name="Zhou J."/>
            <person name="Ni P."/>
            <person name="Dong W."/>
            <person name="Hu S."/>
            <person name="Zeng C."/>
            <person name="Zhang J."/>
            <person name="Zhang Y."/>
            <person name="Li R."/>
            <person name="Xu Z."/>
            <person name="Li S."/>
            <person name="Li X."/>
            <person name="Zheng H."/>
            <person name="Cong L."/>
            <person name="Lin L."/>
            <person name="Yin J."/>
            <person name="Geng J."/>
            <person name="Li G."/>
            <person name="Shi J."/>
            <person name="Liu J."/>
            <person name="Lv H."/>
            <person name="Li J."/>
            <person name="Wang J."/>
            <person name="Deng Y."/>
            <person name="Ran L."/>
            <person name="Shi X."/>
            <person name="Wang X."/>
            <person name="Wu Q."/>
            <person name="Li C."/>
            <person name="Ren X."/>
            <person name="Wang J."/>
            <person name="Wang X."/>
            <person name="Li D."/>
            <person name="Liu D."/>
            <person name="Zhang X."/>
            <person name="Ji Z."/>
            <person name="Zhao W."/>
            <person name="Sun Y."/>
            <person name="Zhang Z."/>
            <person name="Bao J."/>
            <person name="Han Y."/>
            <person name="Dong L."/>
            <person name="Ji J."/>
            <person name="Chen P."/>
            <person name="Wu S."/>
            <person name="Liu J."/>
            <person name="Xiao Y."/>
            <person name="Bu D."/>
            <person name="Tan J."/>
            <person name="Yang L."/>
            <person name="Ye C."/>
            <person name="Zhang J."/>
            <person name="Xu J."/>
            <person name="Zhou Y."/>
            <person name="Yu Y."/>
            <person name="Zhang B."/>
            <person name="Zhuang S."/>
            <person name="Wei H."/>
            <person name="Liu B."/>
            <person name="Lei M."/>
            <person name="Yu H."/>
            <person name="Li Y."/>
            <person name="Xu H."/>
            <person name="Wei S."/>
            <person name="He X."/>
            <person name="Fang L."/>
            <person name="Zhang Z."/>
            <person name="Zhang Y."/>
            <person name="Huang X."/>
            <person name="Su Z."/>
            <person name="Tong W."/>
            <person name="Li J."/>
            <person name="Tong Z."/>
            <person name="Li S."/>
            <person name="Ye J."/>
            <person name="Wang L."/>
            <person name="Fang L."/>
            <person name="Lei T."/>
            <person name="Chen C."/>
            <person name="Chen H."/>
            <person name="Xu Z."/>
            <person name="Li H."/>
            <person name="Huang H."/>
            <person name="Zhang F."/>
            <person name="Xu H."/>
            <person name="Li N."/>
            <person name="Zhao C."/>
            <person name="Li S."/>
            <person name="Dong L."/>
            <person name="Huang Y."/>
            <person name="Li L."/>
            <person name="Xi Y."/>
            <person name="Qi Q."/>
            <person name="Li W."/>
            <person name="Zhang B."/>
            <person name="Hu W."/>
            <person name="Zhang Y."/>
            <person name="Tian X."/>
            <person name="Jiao Y."/>
            <person name="Liang X."/>
            <person name="Jin J."/>
            <person name="Gao L."/>
            <person name="Zheng W."/>
            <person name="Hao B."/>
            <person name="Liu S."/>
            <person name="Wang W."/>
            <person name="Yuan L."/>
            <person name="Cao M."/>
            <person name="McDermott J."/>
            <person name="Samudrala R."/>
            <person name="Wang J."/>
            <person name="Wong G.K."/>
            <person name="Yang H."/>
        </authorList>
    </citation>
    <scope>NUCLEOTIDE SEQUENCE [LARGE SCALE GENOMIC DNA]</scope>
    <source>
        <strain evidence="2">cv. 93-11</strain>
    </source>
</reference>
<dbReference type="EMBL" id="CM000128">
    <property type="protein sequence ID" value="EAY91144.1"/>
    <property type="molecule type" value="Genomic_DNA"/>
</dbReference>
<dbReference type="Proteomes" id="UP000007015">
    <property type="component" value="Chromosome 3"/>
</dbReference>
<proteinExistence type="predicted"/>
<dbReference type="AlphaFoldDB" id="A2XJY4"/>
<name>A2XJY4_ORYSI</name>
<dbReference type="Gramene" id="BGIOSGA013192-TA">
    <property type="protein sequence ID" value="BGIOSGA013192-PA"/>
    <property type="gene ID" value="BGIOSGA013192"/>
</dbReference>
<dbReference type="HOGENOM" id="CLU_2926796_0_0_1"/>
<keyword evidence="2" id="KW-1185">Reference proteome</keyword>
<sequence>MQWQKAAPELGFGDNAKVVEIGDESEEWSCLMAFFVDRLWYLVAYMSASNNIYIKDDTSVA</sequence>
<protein>
    <submittedName>
        <fullName evidence="1">Uncharacterized protein</fullName>
    </submittedName>
</protein>
<organism evidence="1 2">
    <name type="scientific">Oryza sativa subsp. indica</name>
    <name type="common">Rice</name>
    <dbReference type="NCBI Taxonomy" id="39946"/>
    <lineage>
        <taxon>Eukaryota</taxon>
        <taxon>Viridiplantae</taxon>
        <taxon>Streptophyta</taxon>
        <taxon>Embryophyta</taxon>
        <taxon>Tracheophyta</taxon>
        <taxon>Spermatophyta</taxon>
        <taxon>Magnoliopsida</taxon>
        <taxon>Liliopsida</taxon>
        <taxon>Poales</taxon>
        <taxon>Poaceae</taxon>
        <taxon>BOP clade</taxon>
        <taxon>Oryzoideae</taxon>
        <taxon>Oryzeae</taxon>
        <taxon>Oryzinae</taxon>
        <taxon>Oryza</taxon>
        <taxon>Oryza sativa</taxon>
    </lineage>
</organism>
<gene>
    <name evidence="1" type="ORF">OsI_12751</name>
</gene>
<evidence type="ECO:0000313" key="2">
    <source>
        <dbReference type="Proteomes" id="UP000007015"/>
    </source>
</evidence>
<evidence type="ECO:0000313" key="1">
    <source>
        <dbReference type="EMBL" id="EAY91144.1"/>
    </source>
</evidence>
<accession>A2XJY4</accession>